<evidence type="ECO:0000256" key="1">
    <source>
        <dbReference type="SAM" id="Phobius"/>
    </source>
</evidence>
<dbReference type="PANTHER" id="PTHR38034">
    <property type="entry name" value="INNER MEMBRANE PROTEIN YPJD"/>
    <property type="match status" value="1"/>
</dbReference>
<comment type="caution">
    <text evidence="3">The sequence shown here is derived from an EMBL/GenBank/DDBJ whole genome shotgun (WGS) entry which is preliminary data.</text>
</comment>
<feature type="transmembrane region" description="Helical" evidence="1">
    <location>
        <begin position="87"/>
        <end position="108"/>
    </location>
</feature>
<evidence type="ECO:0000313" key="3">
    <source>
        <dbReference type="EMBL" id="MCZ4282070.1"/>
    </source>
</evidence>
<feature type="transmembrane region" description="Helical" evidence="1">
    <location>
        <begin position="6"/>
        <end position="22"/>
    </location>
</feature>
<evidence type="ECO:0000313" key="4">
    <source>
        <dbReference type="Proteomes" id="UP001069802"/>
    </source>
</evidence>
<dbReference type="InterPro" id="IPR002541">
    <property type="entry name" value="Cyt_c_assembly"/>
</dbReference>
<protein>
    <submittedName>
        <fullName evidence="3">Cytochrome c biogenesis protein CcsA</fullName>
    </submittedName>
</protein>
<dbReference type="EMBL" id="JAPWGY010000005">
    <property type="protein sequence ID" value="MCZ4282070.1"/>
    <property type="molecule type" value="Genomic_DNA"/>
</dbReference>
<feature type="transmembrane region" description="Helical" evidence="1">
    <location>
        <begin position="34"/>
        <end position="55"/>
    </location>
</feature>
<dbReference type="InterPro" id="IPR052372">
    <property type="entry name" value="YpjD/HemX"/>
</dbReference>
<dbReference type="Proteomes" id="UP001069802">
    <property type="component" value="Unassembled WGS sequence"/>
</dbReference>
<keyword evidence="1" id="KW-0472">Membrane</keyword>
<keyword evidence="1" id="KW-0812">Transmembrane</keyword>
<dbReference type="Pfam" id="PF01578">
    <property type="entry name" value="Cytochrom_C_asm"/>
    <property type="match status" value="1"/>
</dbReference>
<dbReference type="PANTHER" id="PTHR38034:SF1">
    <property type="entry name" value="INNER MEMBRANE PROTEIN YPJD"/>
    <property type="match status" value="1"/>
</dbReference>
<proteinExistence type="predicted"/>
<keyword evidence="4" id="KW-1185">Reference proteome</keyword>
<feature type="transmembrane region" description="Helical" evidence="1">
    <location>
        <begin position="61"/>
        <end position="80"/>
    </location>
</feature>
<gene>
    <name evidence="3" type="primary">ccsA</name>
    <name evidence="3" type="ORF">O4H49_14875</name>
</gene>
<feature type="transmembrane region" description="Helical" evidence="1">
    <location>
        <begin position="239"/>
        <end position="257"/>
    </location>
</feature>
<organism evidence="3 4">
    <name type="scientific">Kiloniella laminariae</name>
    <dbReference type="NCBI Taxonomy" id="454162"/>
    <lineage>
        <taxon>Bacteria</taxon>
        <taxon>Pseudomonadati</taxon>
        <taxon>Pseudomonadota</taxon>
        <taxon>Alphaproteobacteria</taxon>
        <taxon>Rhodospirillales</taxon>
        <taxon>Kiloniellaceae</taxon>
        <taxon>Kiloniella</taxon>
    </lineage>
</organism>
<dbReference type="RefSeq" id="WP_269424218.1">
    <property type="nucleotide sequence ID" value="NZ_JAPWGY010000005.1"/>
</dbReference>
<name>A0ABT4LLR8_9PROT</name>
<feature type="transmembrane region" description="Helical" evidence="1">
    <location>
        <begin position="120"/>
        <end position="148"/>
    </location>
</feature>
<feature type="transmembrane region" description="Helical" evidence="1">
    <location>
        <begin position="175"/>
        <end position="193"/>
    </location>
</feature>
<accession>A0ABT4LLR8</accession>
<sequence length="269" mass="30152">MTMFWSIFALALMLPAVWLSWTQKADEHSLFFRGALFLALAGPSFVSIIHLGGHWDSGISISLWLTVSFSLLMFFCLSLIEKQFSRLAPLLLPYLFVLAIFAVIWQGHITHQNIKSAADFWLIVHIIASIVTYALCTLAAIAAFSVLLKERALKAKKMESRFLELLPSIYDSDRFQVSLLTMAEVILGLGILTGMARQYSETSVFLQIDHKTLLAFIAFVVIAVLLALHRYIGIRGQNAVRFVLAVYLLLTLAYPGVKFVTDFILTETS</sequence>
<evidence type="ECO:0000259" key="2">
    <source>
        <dbReference type="Pfam" id="PF01578"/>
    </source>
</evidence>
<feature type="domain" description="Cytochrome c assembly protein" evidence="2">
    <location>
        <begin position="63"/>
        <end position="264"/>
    </location>
</feature>
<reference evidence="3" key="1">
    <citation type="submission" date="2022-12" db="EMBL/GenBank/DDBJ databases">
        <title>Bacterial isolates from different developmental stages of Nematostella vectensis.</title>
        <authorList>
            <person name="Fraune S."/>
        </authorList>
    </citation>
    <scope>NUCLEOTIDE SEQUENCE</scope>
    <source>
        <strain evidence="3">G21630-S1</strain>
    </source>
</reference>
<feature type="transmembrane region" description="Helical" evidence="1">
    <location>
        <begin position="213"/>
        <end position="232"/>
    </location>
</feature>
<keyword evidence="1" id="KW-1133">Transmembrane helix</keyword>